<feature type="transmembrane region" description="Helical" evidence="1">
    <location>
        <begin position="31"/>
        <end position="52"/>
    </location>
</feature>
<feature type="transmembrane region" description="Helical" evidence="1">
    <location>
        <begin position="365"/>
        <end position="386"/>
    </location>
</feature>
<gene>
    <name evidence="2" type="ORF">A3J58_03610</name>
</gene>
<evidence type="ECO:0000256" key="1">
    <source>
        <dbReference type="SAM" id="Phobius"/>
    </source>
</evidence>
<dbReference type="AlphaFoldDB" id="A0A1G2KVJ0"/>
<comment type="caution">
    <text evidence="2">The sequence shown here is derived from an EMBL/GenBank/DDBJ whole genome shotgun (WGS) entry which is preliminary data.</text>
</comment>
<proteinExistence type="predicted"/>
<dbReference type="Proteomes" id="UP000178510">
    <property type="component" value="Unassembled WGS sequence"/>
</dbReference>
<keyword evidence="1" id="KW-0812">Transmembrane</keyword>
<feature type="transmembrane region" description="Helical" evidence="1">
    <location>
        <begin position="133"/>
        <end position="155"/>
    </location>
</feature>
<protein>
    <submittedName>
        <fullName evidence="2">Uncharacterized protein</fullName>
    </submittedName>
</protein>
<feature type="transmembrane region" description="Helical" evidence="1">
    <location>
        <begin position="338"/>
        <end position="359"/>
    </location>
</feature>
<keyword evidence="1" id="KW-1133">Transmembrane helix</keyword>
<sequence>MTPHAWVFGIMAFFGLKAAGWLPFQNEIQQALAYTIPFIPYLILAFILRGVIGDAIGGVKNGINKLYTLIASIVYGFIFTGVVVPTMLADSFLLGPIAMWAWKYQAIQILSIVVNGFVYWFLTQTPTVIPKKIIVGALIASCTFVFGGYFSQFVFNTHWLEFTARNGVFMPDPAASISLKEGDTIHFVALGYSVERTRFGGTVTNQTYPPEGAQTDLIHDGVNAWPRPRGEIQFLVRRPIGPSTIVYVQDVTSGPLDILWWSFKYLVGGYYVSGTATVPKGVAPGRLGVEFLDIAPVEGYIKLTLVHNLGSSLIGRFTQSFVLGEGRKVFTKKDFESGVWLLTLGVATFTLVGGVLVFGRTKEGLIPHIPDIVFCVLFVFVVWYVVDWLSFTGRGGPFTLLKNVWGWIKS</sequence>
<feature type="transmembrane region" description="Helical" evidence="1">
    <location>
        <begin position="6"/>
        <end position="24"/>
    </location>
</feature>
<dbReference type="EMBL" id="MHQM01000026">
    <property type="protein sequence ID" value="OHA03455.1"/>
    <property type="molecule type" value="Genomic_DNA"/>
</dbReference>
<organism evidence="2 3">
    <name type="scientific">Candidatus Sungbacteria bacterium RIFCSPHIGHO2_02_FULL_52_23</name>
    <dbReference type="NCBI Taxonomy" id="1802274"/>
    <lineage>
        <taxon>Bacteria</taxon>
        <taxon>Candidatus Sungiibacteriota</taxon>
    </lineage>
</organism>
<keyword evidence="1" id="KW-0472">Membrane</keyword>
<evidence type="ECO:0000313" key="2">
    <source>
        <dbReference type="EMBL" id="OHA03455.1"/>
    </source>
</evidence>
<name>A0A1G2KVJ0_9BACT</name>
<dbReference type="STRING" id="1802274.A3J58_03610"/>
<feature type="transmembrane region" description="Helical" evidence="1">
    <location>
        <begin position="67"/>
        <end position="89"/>
    </location>
</feature>
<feature type="transmembrane region" description="Helical" evidence="1">
    <location>
        <begin position="101"/>
        <end position="121"/>
    </location>
</feature>
<reference evidence="2 3" key="1">
    <citation type="journal article" date="2016" name="Nat. Commun.">
        <title>Thousands of microbial genomes shed light on interconnected biogeochemical processes in an aquifer system.</title>
        <authorList>
            <person name="Anantharaman K."/>
            <person name="Brown C.T."/>
            <person name="Hug L.A."/>
            <person name="Sharon I."/>
            <person name="Castelle C.J."/>
            <person name="Probst A.J."/>
            <person name="Thomas B.C."/>
            <person name="Singh A."/>
            <person name="Wilkins M.J."/>
            <person name="Karaoz U."/>
            <person name="Brodie E.L."/>
            <person name="Williams K.H."/>
            <person name="Hubbard S.S."/>
            <person name="Banfield J.F."/>
        </authorList>
    </citation>
    <scope>NUCLEOTIDE SEQUENCE [LARGE SCALE GENOMIC DNA]</scope>
</reference>
<accession>A0A1G2KVJ0</accession>
<evidence type="ECO:0000313" key="3">
    <source>
        <dbReference type="Proteomes" id="UP000178510"/>
    </source>
</evidence>